<keyword evidence="7" id="KW-1185">Reference proteome</keyword>
<evidence type="ECO:0000313" key="6">
    <source>
        <dbReference type="EMBL" id="QEC71328.1"/>
    </source>
</evidence>
<dbReference type="RefSeq" id="WP_146780604.1">
    <property type="nucleotide sequence ID" value="NZ_CP042434.1"/>
</dbReference>
<dbReference type="Pfam" id="PF01568">
    <property type="entry name" value="Molydop_binding"/>
    <property type="match status" value="1"/>
</dbReference>
<keyword evidence="1" id="KW-0479">Metal-binding</keyword>
<dbReference type="Gene3D" id="2.40.40.20">
    <property type="match status" value="1"/>
</dbReference>
<dbReference type="PANTHER" id="PTHR43105:SF10">
    <property type="entry name" value="NADH-QUINONE OXIDOREDUCTASE SUBUNIT G"/>
    <property type="match status" value="1"/>
</dbReference>
<dbReference type="InterPro" id="IPR009010">
    <property type="entry name" value="Asp_de-COase-like_dom_sf"/>
</dbReference>
<dbReference type="EMBL" id="CP042434">
    <property type="protein sequence ID" value="QEC71328.1"/>
    <property type="molecule type" value="Genomic_DNA"/>
</dbReference>
<dbReference type="InterPro" id="IPR006657">
    <property type="entry name" value="MoPterin_dinucl-bd_dom"/>
</dbReference>
<organism evidence="6 7">
    <name type="scientific">Arachidicoccus ginsenosidivorans</name>
    <dbReference type="NCBI Taxonomy" id="496057"/>
    <lineage>
        <taxon>Bacteria</taxon>
        <taxon>Pseudomonadati</taxon>
        <taxon>Bacteroidota</taxon>
        <taxon>Chitinophagia</taxon>
        <taxon>Chitinophagales</taxon>
        <taxon>Chitinophagaceae</taxon>
        <taxon>Arachidicoccus</taxon>
    </lineage>
</organism>
<feature type="domain" description="Molybdopterin oxidoreductase" evidence="4">
    <location>
        <begin position="35"/>
        <end position="231"/>
    </location>
</feature>
<dbReference type="PANTHER" id="PTHR43105">
    <property type="entry name" value="RESPIRATORY NITRATE REDUCTASE"/>
    <property type="match status" value="1"/>
</dbReference>
<dbReference type="InterPro" id="IPR050123">
    <property type="entry name" value="Prok_molybdopt-oxidoreductase"/>
</dbReference>
<dbReference type="GO" id="GO:0051536">
    <property type="term" value="F:iron-sulfur cluster binding"/>
    <property type="evidence" value="ECO:0007669"/>
    <property type="project" value="UniProtKB-KW"/>
</dbReference>
<dbReference type="Gene3D" id="3.40.50.740">
    <property type="match status" value="1"/>
</dbReference>
<evidence type="ECO:0000256" key="2">
    <source>
        <dbReference type="ARBA" id="ARBA00023004"/>
    </source>
</evidence>
<evidence type="ECO:0000256" key="3">
    <source>
        <dbReference type="ARBA" id="ARBA00023014"/>
    </source>
</evidence>
<keyword evidence="3" id="KW-0411">Iron-sulfur</keyword>
<dbReference type="KEGG" id="agi:FSB73_06210"/>
<dbReference type="SUPFAM" id="SSF50692">
    <property type="entry name" value="ADC-like"/>
    <property type="match status" value="1"/>
</dbReference>
<evidence type="ECO:0000313" key="7">
    <source>
        <dbReference type="Proteomes" id="UP000321291"/>
    </source>
</evidence>
<evidence type="ECO:0000259" key="5">
    <source>
        <dbReference type="Pfam" id="PF01568"/>
    </source>
</evidence>
<dbReference type="SUPFAM" id="SSF53706">
    <property type="entry name" value="Formate dehydrogenase/DMSO reductase, domains 1-3"/>
    <property type="match status" value="1"/>
</dbReference>
<dbReference type="AlphaFoldDB" id="A0A5B8VM56"/>
<proteinExistence type="predicted"/>
<name>A0A5B8VM56_9BACT</name>
<dbReference type="GO" id="GO:0045333">
    <property type="term" value="P:cellular respiration"/>
    <property type="evidence" value="ECO:0007669"/>
    <property type="project" value="UniProtKB-ARBA"/>
</dbReference>
<reference evidence="6 7" key="1">
    <citation type="journal article" date="2017" name="Int. J. Syst. Evol. Microbiol.">
        <title>Arachidicoccus ginsenosidivorans sp. nov., with ginsenoside-converting activity isolated from ginseng cultivating soil.</title>
        <authorList>
            <person name="Siddiqi M.Z."/>
            <person name="Aslam Z."/>
            <person name="Im W.T."/>
        </authorList>
    </citation>
    <scope>NUCLEOTIDE SEQUENCE [LARGE SCALE GENOMIC DNA]</scope>
    <source>
        <strain evidence="6 7">Gsoil 809</strain>
    </source>
</reference>
<evidence type="ECO:0000256" key="1">
    <source>
        <dbReference type="ARBA" id="ARBA00022723"/>
    </source>
</evidence>
<dbReference type="CDD" id="cd00508">
    <property type="entry name" value="MopB_CT_Fdh-Nap-like"/>
    <property type="match status" value="1"/>
</dbReference>
<dbReference type="Proteomes" id="UP000321291">
    <property type="component" value="Chromosome"/>
</dbReference>
<dbReference type="GO" id="GO:0043546">
    <property type="term" value="F:molybdopterin cofactor binding"/>
    <property type="evidence" value="ECO:0007669"/>
    <property type="project" value="InterPro"/>
</dbReference>
<accession>A0A5B8VM56</accession>
<dbReference type="OrthoDB" id="9792592at2"/>
<dbReference type="GO" id="GO:0016491">
    <property type="term" value="F:oxidoreductase activity"/>
    <property type="evidence" value="ECO:0007669"/>
    <property type="project" value="InterPro"/>
</dbReference>
<keyword evidence="2" id="KW-0408">Iron</keyword>
<protein>
    <submittedName>
        <fullName evidence="6">Molybdopterin oxidoreductase family protein</fullName>
    </submittedName>
</protein>
<dbReference type="Pfam" id="PF00384">
    <property type="entry name" value="Molybdopterin"/>
    <property type="match status" value="1"/>
</dbReference>
<feature type="domain" description="Molybdopterin dinucleotide-binding" evidence="5">
    <location>
        <begin position="355"/>
        <end position="460"/>
    </location>
</feature>
<dbReference type="GO" id="GO:0046872">
    <property type="term" value="F:metal ion binding"/>
    <property type="evidence" value="ECO:0007669"/>
    <property type="project" value="UniProtKB-KW"/>
</dbReference>
<evidence type="ECO:0000259" key="4">
    <source>
        <dbReference type="Pfam" id="PF00384"/>
    </source>
</evidence>
<sequence length="483" mass="54109">MTDDYTPEKVAGICEIPEQDLLTAVQWMANTPKMVSTVLQGFYQSVEATAAYSLVNSVHLILGAIGKPGAGPLLMAGQPSAMSNRETGAGGSYPGYRNPHNEVQMRDLCDKWNIAYNDFHPEVPKDILTMMEQAERGEIEFMWVMGTNPLVSLPNQNRSERILKRLFLVVQDPFIDTETVSTADIYLPASMWGEKQGCVTNADRSVNLLMQAVDPPGEARSDFDIFVEIAGRIGFKDKDGAPLISFKKPEDAFNEWRRVAAGRPCDYSGMTYDLLLEMGAIRWPCNEKYPKGCARLYENLHFWTEAERCQTYGVDFLTSRVTAKDEYIDPKGKAFLRPAAWRQPPNPVTTEYPYLLITGRVVYHFHTRTKTARSSVLNGHAPEPYIEIHPLDAEKMQISTGDLVEVLSPNGRWEGVAMVVDTVRPGDVFIPFHYGKGVHAANQHTWYARDAVSHQPHLKSSPVAVKRLSFGAPRAGYSKDWKS</sequence>
<gene>
    <name evidence="6" type="ORF">FSB73_06210</name>
</gene>
<dbReference type="InterPro" id="IPR006656">
    <property type="entry name" value="Mopterin_OxRdtase"/>
</dbReference>